<feature type="chain" id="PRO_5045567850" description="Transporter" evidence="1">
    <location>
        <begin position="21"/>
        <end position="323"/>
    </location>
</feature>
<keyword evidence="3" id="KW-1185">Reference proteome</keyword>
<accession>A0ABU3U8K9</accession>
<proteinExistence type="predicted"/>
<evidence type="ECO:0000256" key="1">
    <source>
        <dbReference type="SAM" id="SignalP"/>
    </source>
</evidence>
<comment type="caution">
    <text evidence="2">The sequence shown here is derived from an EMBL/GenBank/DDBJ whole genome shotgun (WGS) entry which is preliminary data.</text>
</comment>
<name>A0ABU3U8K9_9FLAO</name>
<evidence type="ECO:0000313" key="3">
    <source>
        <dbReference type="Proteomes" id="UP001268651"/>
    </source>
</evidence>
<gene>
    <name evidence="2" type="ORF">RXV94_10940</name>
</gene>
<keyword evidence="1" id="KW-0732">Signal</keyword>
<organism evidence="2 3">
    <name type="scientific">Gilvirhabdus luticola</name>
    <dbReference type="NCBI Taxonomy" id="3079858"/>
    <lineage>
        <taxon>Bacteria</taxon>
        <taxon>Pseudomonadati</taxon>
        <taxon>Bacteroidota</taxon>
        <taxon>Flavobacteriia</taxon>
        <taxon>Flavobacteriales</taxon>
        <taxon>Flavobacteriaceae</taxon>
        <taxon>Gilvirhabdus</taxon>
    </lineage>
</organism>
<evidence type="ECO:0000313" key="2">
    <source>
        <dbReference type="EMBL" id="MDU8886677.1"/>
    </source>
</evidence>
<reference evidence="2 3" key="1">
    <citation type="submission" date="2023-10" db="EMBL/GenBank/DDBJ databases">
        <title>Marimonas sp. nov. isolated from tidal mud flat.</title>
        <authorList>
            <person name="Jaincy N.J."/>
            <person name="Srinivasan S."/>
            <person name="Lee S.-S."/>
        </authorList>
    </citation>
    <scope>NUCLEOTIDE SEQUENCE [LARGE SCALE GENOMIC DNA]</scope>
    <source>
        <strain evidence="2 3">MJ-SS3</strain>
    </source>
</reference>
<evidence type="ECO:0008006" key="4">
    <source>
        <dbReference type="Google" id="ProtNLM"/>
    </source>
</evidence>
<sequence length="323" mass="36609">MFKRVLFCFCFFSLISLSNAQTCCSGGIPLSNNIGLAPIEKGTLQLGIHYDYNNLNTLNFGTEKLDDNSRLRITHSILLNANYDITKRISIEGLFTWVSQRRKISQFDNTNLEQSSGIGDAVLLLKYHFSNTFGQNSNLNIGIGTKIPLGSTTETNSQGIILNADLQPGSNVWDLVFWTLMSKNFNFRPSFSVWSQLTYRNTGTNKEYLENSSYKFGNEFQAYLGFTDQFLIFNALTNPAVSFKYRHAEKDKISGFDFDNTGGNWISVIPDFSIYFKPNIIFSTQVEIPLYSNVDGIQLTPTYRLTTGLLFRILPKKNILDIK</sequence>
<feature type="signal peptide" evidence="1">
    <location>
        <begin position="1"/>
        <end position="20"/>
    </location>
</feature>
<dbReference type="Proteomes" id="UP001268651">
    <property type="component" value="Unassembled WGS sequence"/>
</dbReference>
<protein>
    <recommendedName>
        <fullName evidence="4">Transporter</fullName>
    </recommendedName>
</protein>
<dbReference type="EMBL" id="JAWHTF010000006">
    <property type="protein sequence ID" value="MDU8886677.1"/>
    <property type="molecule type" value="Genomic_DNA"/>
</dbReference>
<dbReference type="RefSeq" id="WP_316662774.1">
    <property type="nucleotide sequence ID" value="NZ_JAWHTF010000006.1"/>
</dbReference>